<evidence type="ECO:0000256" key="2">
    <source>
        <dbReference type="SAM" id="SignalP"/>
    </source>
</evidence>
<organism evidence="3 4">
    <name type="scientific">Usitatibacter rugosus</name>
    <dbReference type="NCBI Taxonomy" id="2732067"/>
    <lineage>
        <taxon>Bacteria</taxon>
        <taxon>Pseudomonadati</taxon>
        <taxon>Pseudomonadota</taxon>
        <taxon>Betaproteobacteria</taxon>
        <taxon>Nitrosomonadales</taxon>
        <taxon>Usitatibacteraceae</taxon>
        <taxon>Usitatibacter</taxon>
    </lineage>
</organism>
<accession>A0A6M4H0S9</accession>
<dbReference type="Proteomes" id="UP000501534">
    <property type="component" value="Chromosome"/>
</dbReference>
<keyword evidence="2" id="KW-0732">Signal</keyword>
<dbReference type="InterPro" id="IPR005064">
    <property type="entry name" value="BUG"/>
</dbReference>
<dbReference type="RefSeq" id="WP_171095590.1">
    <property type="nucleotide sequence ID" value="NZ_CP053069.1"/>
</dbReference>
<evidence type="ECO:0000313" key="3">
    <source>
        <dbReference type="EMBL" id="QJR12942.1"/>
    </source>
</evidence>
<sequence length="327" mass="34504">MQTTRRRFHGAALAASLLALAPSLALAQADWPTKPVRIIVPYTPGGFTDITARTVALRLQERLKQPFTIDNKPGANGIVGTEALAKSAPDGYTFVLVIAAFSSSPALYAKLPYDSRKDFMPVSLVGISPLIAAVNVDLPVKNGKELVAYAKANPGKISFGSSGNGAAAHLTTEYFKSLTGVDMVHIPYKGTAPAMADLLGGRIQLLFDAPSGILPNGKAGKIRMIGISADRRLAAAPEVPTFIEQGFTGFTGSTWAGFLAPAGTPPEIVKKLSAEVAAVVRMEEVKKAFDDLGIVPVGNTPAEFDAFIVGEMDKWGKVIRDAKVKAE</sequence>
<evidence type="ECO:0008006" key="5">
    <source>
        <dbReference type="Google" id="ProtNLM"/>
    </source>
</evidence>
<proteinExistence type="inferred from homology"/>
<feature type="signal peptide" evidence="2">
    <location>
        <begin position="1"/>
        <end position="27"/>
    </location>
</feature>
<dbReference type="KEGG" id="uru:DSM104443_04036"/>
<dbReference type="PIRSF" id="PIRSF017082">
    <property type="entry name" value="YflP"/>
    <property type="match status" value="1"/>
</dbReference>
<dbReference type="Gene3D" id="3.40.190.150">
    <property type="entry name" value="Bordetella uptake gene, domain 1"/>
    <property type="match status" value="1"/>
</dbReference>
<dbReference type="SUPFAM" id="SSF53850">
    <property type="entry name" value="Periplasmic binding protein-like II"/>
    <property type="match status" value="1"/>
</dbReference>
<feature type="chain" id="PRO_5026664372" description="Tripartite-type tricarboxylate transporter receptor subunit TctC" evidence="2">
    <location>
        <begin position="28"/>
        <end position="327"/>
    </location>
</feature>
<dbReference type="PROSITE" id="PS51318">
    <property type="entry name" value="TAT"/>
    <property type="match status" value="1"/>
</dbReference>
<reference evidence="3 4" key="1">
    <citation type="submission" date="2020-04" db="EMBL/GenBank/DDBJ databases">
        <title>Usitatibacter rugosus gen. nov., sp. nov. and Usitatibacter palustris sp. nov., novel members of Usitatibacteraceae fam. nov. within the order Nitrosomonadales isolated from soil.</title>
        <authorList>
            <person name="Huber K.J."/>
            <person name="Neumann-Schaal M."/>
            <person name="Geppert A."/>
            <person name="Luckner M."/>
            <person name="Wanner G."/>
            <person name="Overmann J."/>
        </authorList>
    </citation>
    <scope>NUCLEOTIDE SEQUENCE [LARGE SCALE GENOMIC DNA]</scope>
    <source>
        <strain evidence="3 4">0125_3</strain>
    </source>
</reference>
<dbReference type="PANTHER" id="PTHR42928:SF5">
    <property type="entry name" value="BLR1237 PROTEIN"/>
    <property type="match status" value="1"/>
</dbReference>
<name>A0A6M4H0S9_9PROT</name>
<dbReference type="PANTHER" id="PTHR42928">
    <property type="entry name" value="TRICARBOXYLATE-BINDING PROTEIN"/>
    <property type="match status" value="1"/>
</dbReference>
<dbReference type="InterPro" id="IPR006311">
    <property type="entry name" value="TAT_signal"/>
</dbReference>
<dbReference type="InterPro" id="IPR042100">
    <property type="entry name" value="Bug_dom1"/>
</dbReference>
<dbReference type="EMBL" id="CP053069">
    <property type="protein sequence ID" value="QJR12942.1"/>
    <property type="molecule type" value="Genomic_DNA"/>
</dbReference>
<evidence type="ECO:0000256" key="1">
    <source>
        <dbReference type="ARBA" id="ARBA00006987"/>
    </source>
</evidence>
<dbReference type="Pfam" id="PF03401">
    <property type="entry name" value="TctC"/>
    <property type="match status" value="1"/>
</dbReference>
<keyword evidence="4" id="KW-1185">Reference proteome</keyword>
<dbReference type="AlphaFoldDB" id="A0A6M4H0S9"/>
<dbReference type="CDD" id="cd13578">
    <property type="entry name" value="PBP2_Bug27"/>
    <property type="match status" value="1"/>
</dbReference>
<evidence type="ECO:0000313" key="4">
    <source>
        <dbReference type="Proteomes" id="UP000501534"/>
    </source>
</evidence>
<protein>
    <recommendedName>
        <fullName evidence="5">Tripartite-type tricarboxylate transporter receptor subunit TctC</fullName>
    </recommendedName>
</protein>
<gene>
    <name evidence="3" type="ORF">DSM104443_04036</name>
</gene>
<comment type="similarity">
    <text evidence="1">Belongs to the UPF0065 (bug) family.</text>
</comment>
<dbReference type="Gene3D" id="3.40.190.10">
    <property type="entry name" value="Periplasmic binding protein-like II"/>
    <property type="match status" value="1"/>
</dbReference>